<dbReference type="RefSeq" id="WP_200260938.1">
    <property type="nucleotide sequence ID" value="NZ_NRSH01000166.1"/>
</dbReference>
<reference evidence="1 2" key="1">
    <citation type="journal article" date="2020" name="Microorganisms">
        <title>Osmotic Adaptation and Compatible Solute Biosynthesis of Phototrophic Bacteria as Revealed from Genome Analyses.</title>
        <authorList>
            <person name="Imhoff J.F."/>
            <person name="Rahn T."/>
            <person name="Kunzel S."/>
            <person name="Keller A."/>
            <person name="Neulinger S.C."/>
        </authorList>
    </citation>
    <scope>NUCLEOTIDE SEQUENCE [LARGE SCALE GENOMIC DNA]</scope>
    <source>
        <strain evidence="1 2">DSM 15116</strain>
    </source>
</reference>
<name>A0ABS1EBT5_9GAMM</name>
<gene>
    <name evidence="1" type="ORF">CKO13_10910</name>
</gene>
<organism evidence="1 2">
    <name type="scientific">Halorhodospira neutriphila</name>
    <dbReference type="NCBI Taxonomy" id="168379"/>
    <lineage>
        <taxon>Bacteria</taxon>
        <taxon>Pseudomonadati</taxon>
        <taxon>Pseudomonadota</taxon>
        <taxon>Gammaproteobacteria</taxon>
        <taxon>Chromatiales</taxon>
        <taxon>Ectothiorhodospiraceae</taxon>
        <taxon>Halorhodospira</taxon>
    </lineage>
</organism>
<comment type="caution">
    <text evidence="1">The sequence shown here is derived from an EMBL/GenBank/DDBJ whole genome shotgun (WGS) entry which is preliminary data.</text>
</comment>
<proteinExistence type="predicted"/>
<accession>A0ABS1EBT5</accession>
<dbReference type="EMBL" id="NRSH01000166">
    <property type="protein sequence ID" value="MBK1727511.1"/>
    <property type="molecule type" value="Genomic_DNA"/>
</dbReference>
<sequence>MVAKQVPSFEELSARQECERQRIERIAQHGSKEERRDELEWQRAFVGQVSWQPQPRSAR</sequence>
<evidence type="ECO:0000313" key="1">
    <source>
        <dbReference type="EMBL" id="MBK1727511.1"/>
    </source>
</evidence>
<protein>
    <submittedName>
        <fullName evidence="1">Uncharacterized protein</fullName>
    </submittedName>
</protein>
<dbReference type="Proteomes" id="UP000738126">
    <property type="component" value="Unassembled WGS sequence"/>
</dbReference>
<keyword evidence="2" id="KW-1185">Reference proteome</keyword>
<evidence type="ECO:0000313" key="2">
    <source>
        <dbReference type="Proteomes" id="UP000738126"/>
    </source>
</evidence>